<reference evidence="2 3" key="1">
    <citation type="submission" date="2010-02" db="EMBL/GenBank/DDBJ databases">
        <authorList>
            <person name="Weinstock G."/>
            <person name="Sodergren E."/>
            <person name="Clifton S."/>
            <person name="Fulton L."/>
            <person name="Fulton B."/>
            <person name="Courtney L."/>
            <person name="Fronick C."/>
            <person name="Harrison M."/>
            <person name="Strong C."/>
            <person name="Farmer C."/>
            <person name="Delahaunty K."/>
            <person name="Markovic C."/>
            <person name="Hall O."/>
            <person name="Minx P."/>
            <person name="Tomlinson C."/>
            <person name="Mitreva M."/>
            <person name="Nelson J."/>
            <person name="Hou S."/>
            <person name="Wollam A."/>
            <person name="Pepin K.H."/>
            <person name="Johnson M."/>
            <person name="Bhonagiri V."/>
            <person name="Zhang X."/>
            <person name="Suruliraj S."/>
            <person name="Warren W."/>
            <person name="Chinwalla A."/>
            <person name="Mardis E.R."/>
            <person name="Wilson R.K."/>
        </authorList>
    </citation>
    <scope>NUCLEOTIDE SEQUENCE [LARGE SCALE GENOMIC DNA]</scope>
    <source>
        <strain evidence="2 3">ATCC 23685</strain>
    </source>
</reference>
<dbReference type="AlphaFoldDB" id="D4F6T5"/>
<evidence type="ECO:0000313" key="2">
    <source>
        <dbReference type="EMBL" id="EFE22523.1"/>
    </source>
</evidence>
<dbReference type="HOGENOM" id="CLU_2860593_0_0_6"/>
<name>D4F6T5_EDWTA</name>
<comment type="caution">
    <text evidence="2">The sequence shown here is derived from an EMBL/GenBank/DDBJ whole genome shotgun (WGS) entry which is preliminary data.</text>
</comment>
<feature type="region of interest" description="Disordered" evidence="1">
    <location>
        <begin position="1"/>
        <end position="37"/>
    </location>
</feature>
<dbReference type="EMBL" id="ADGK01000212">
    <property type="protein sequence ID" value="EFE22523.1"/>
    <property type="molecule type" value="Genomic_DNA"/>
</dbReference>
<accession>D4F6T5</accession>
<dbReference type="Proteomes" id="UP000003692">
    <property type="component" value="Unassembled WGS sequence"/>
</dbReference>
<evidence type="ECO:0000256" key="1">
    <source>
        <dbReference type="SAM" id="MobiDB-lite"/>
    </source>
</evidence>
<gene>
    <name evidence="2" type="ORF">EDWATA_02468</name>
</gene>
<organism evidence="2 3">
    <name type="scientific">Edwardsiella tarda ATCC 23685</name>
    <dbReference type="NCBI Taxonomy" id="500638"/>
    <lineage>
        <taxon>Bacteria</taxon>
        <taxon>Pseudomonadati</taxon>
        <taxon>Pseudomonadota</taxon>
        <taxon>Gammaproteobacteria</taxon>
        <taxon>Enterobacterales</taxon>
        <taxon>Hafniaceae</taxon>
        <taxon>Edwardsiella</taxon>
    </lineage>
</organism>
<evidence type="ECO:0000313" key="3">
    <source>
        <dbReference type="Proteomes" id="UP000003692"/>
    </source>
</evidence>
<protein>
    <submittedName>
        <fullName evidence="2">Uncharacterized protein</fullName>
    </submittedName>
</protein>
<proteinExistence type="predicted"/>
<sequence>MHAAREGDIGTIADTGAHRAVTGQGGGDGQDKPDTTSVRFGQHAIDAIVQSIIIQAIEMAVRID</sequence>